<dbReference type="Proteomes" id="UP000625976">
    <property type="component" value="Unassembled WGS sequence"/>
</dbReference>
<dbReference type="InterPro" id="IPR001173">
    <property type="entry name" value="Glyco_trans_2-like"/>
</dbReference>
<evidence type="ECO:0000313" key="3">
    <source>
        <dbReference type="Proteomes" id="UP000625976"/>
    </source>
</evidence>
<protein>
    <recommendedName>
        <fullName evidence="1">Glycosyltransferase 2-like domain-containing protein</fullName>
    </recommendedName>
</protein>
<reference evidence="2" key="1">
    <citation type="journal article" date="2014" name="Int. J. Syst. Evol. Microbiol.">
        <title>Complete genome sequence of Corynebacterium casei LMG S-19264T (=DSM 44701T), isolated from a smear-ripened cheese.</title>
        <authorList>
            <consortium name="US DOE Joint Genome Institute (JGI-PGF)"/>
            <person name="Walter F."/>
            <person name="Albersmeier A."/>
            <person name="Kalinowski J."/>
            <person name="Ruckert C."/>
        </authorList>
    </citation>
    <scope>NUCLEOTIDE SEQUENCE</scope>
    <source>
        <strain evidence="2">CGMCC 1.12751</strain>
    </source>
</reference>
<accession>A0A917GUB8</accession>
<dbReference type="Gene3D" id="3.90.550.10">
    <property type="entry name" value="Spore Coat Polysaccharide Biosynthesis Protein SpsA, Chain A"/>
    <property type="match status" value="1"/>
</dbReference>
<sequence length="245" mass="28728">MQQTNFPIEIIIHDDASTDNTVEIIKEYAAKDSRIVTILQTENQYSQNVDPWASFVFPAAKGKYLALCEGDDYWTDPLKLQKQVDFLEKNMDFELCFHNSKKYFQNNGEFEINTASSDIPDVTTAIDLVDYNFIATPTVVMRNNFILAPWFNSLPISDWPLFFIQVGNGKIKKLEEYMAVYRIHEKGVWTAKSKIEKMQTDHDTIKALINHRILPELAHKKLDQKFRKLKRKLRKQKIKRFFNIN</sequence>
<comment type="caution">
    <text evidence="2">The sequence shown here is derived from an EMBL/GenBank/DDBJ whole genome shotgun (WGS) entry which is preliminary data.</text>
</comment>
<dbReference type="AlphaFoldDB" id="A0A917GUB8"/>
<dbReference type="EMBL" id="BMFQ01000004">
    <property type="protein sequence ID" value="GGG57446.1"/>
    <property type="molecule type" value="Genomic_DNA"/>
</dbReference>
<organism evidence="2 3">
    <name type="scientific">Bizionia arctica</name>
    <dbReference type="NCBI Taxonomy" id="1495645"/>
    <lineage>
        <taxon>Bacteria</taxon>
        <taxon>Pseudomonadati</taxon>
        <taxon>Bacteroidota</taxon>
        <taxon>Flavobacteriia</taxon>
        <taxon>Flavobacteriales</taxon>
        <taxon>Flavobacteriaceae</taxon>
        <taxon>Bizionia</taxon>
    </lineage>
</organism>
<dbReference type="SUPFAM" id="SSF53448">
    <property type="entry name" value="Nucleotide-diphospho-sugar transferases"/>
    <property type="match status" value="1"/>
</dbReference>
<reference evidence="2" key="2">
    <citation type="submission" date="2020-09" db="EMBL/GenBank/DDBJ databases">
        <authorList>
            <person name="Sun Q."/>
            <person name="Zhou Y."/>
        </authorList>
    </citation>
    <scope>NUCLEOTIDE SEQUENCE</scope>
    <source>
        <strain evidence="2">CGMCC 1.12751</strain>
    </source>
</reference>
<dbReference type="GO" id="GO:0016758">
    <property type="term" value="F:hexosyltransferase activity"/>
    <property type="evidence" value="ECO:0007669"/>
    <property type="project" value="UniProtKB-ARBA"/>
</dbReference>
<gene>
    <name evidence="2" type="ORF">GCM10010976_30360</name>
</gene>
<feature type="domain" description="Glycosyltransferase 2-like" evidence="1">
    <location>
        <begin position="2"/>
        <end position="96"/>
    </location>
</feature>
<dbReference type="InterPro" id="IPR029044">
    <property type="entry name" value="Nucleotide-diphossugar_trans"/>
</dbReference>
<proteinExistence type="predicted"/>
<dbReference type="PANTHER" id="PTHR22916">
    <property type="entry name" value="GLYCOSYLTRANSFERASE"/>
    <property type="match status" value="1"/>
</dbReference>
<evidence type="ECO:0000313" key="2">
    <source>
        <dbReference type="EMBL" id="GGG57446.1"/>
    </source>
</evidence>
<name>A0A917GUB8_9FLAO</name>
<evidence type="ECO:0000259" key="1">
    <source>
        <dbReference type="Pfam" id="PF00535"/>
    </source>
</evidence>
<keyword evidence="3" id="KW-1185">Reference proteome</keyword>
<dbReference type="PANTHER" id="PTHR22916:SF3">
    <property type="entry name" value="UDP-GLCNAC:BETAGAL BETA-1,3-N-ACETYLGLUCOSAMINYLTRANSFERASE-LIKE PROTEIN 1"/>
    <property type="match status" value="1"/>
</dbReference>
<dbReference type="Pfam" id="PF00535">
    <property type="entry name" value="Glycos_transf_2"/>
    <property type="match status" value="1"/>
</dbReference>